<dbReference type="PANTHER" id="PTHR40077:SF1">
    <property type="entry name" value="MEMBRANE PROTEIN"/>
    <property type="match status" value="1"/>
</dbReference>
<reference evidence="8" key="1">
    <citation type="submission" date="2022-08" db="EMBL/GenBank/DDBJ databases">
        <title>Novel Bdellovibrio Species Isolated from Svalbard: Designation Bdellovibrio svalbardensis.</title>
        <authorList>
            <person name="Mitchell R.J."/>
            <person name="Choi S.Y."/>
        </authorList>
    </citation>
    <scope>NUCLEOTIDE SEQUENCE</scope>
    <source>
        <strain evidence="8">PAP01</strain>
    </source>
</reference>
<evidence type="ECO:0000256" key="2">
    <source>
        <dbReference type="ARBA" id="ARBA00022475"/>
    </source>
</evidence>
<keyword evidence="9" id="KW-1185">Reference proteome</keyword>
<sequence>MIKGFRVLGWLEGISLLVLLFIAMPMKYVMGQPEMVRMVGQAHGMLFLLYVVMAVNLAISHDWKKMKLLMAVILSSVPFGTFFFEKKYL</sequence>
<dbReference type="InterPro" id="IPR023845">
    <property type="entry name" value="DUF3817_TM"/>
</dbReference>
<dbReference type="EMBL" id="JANRMI010000001">
    <property type="protein sequence ID" value="MDG0815171.1"/>
    <property type="molecule type" value="Genomic_DNA"/>
</dbReference>
<evidence type="ECO:0000256" key="3">
    <source>
        <dbReference type="ARBA" id="ARBA00022692"/>
    </source>
</evidence>
<dbReference type="RefSeq" id="WP_277576647.1">
    <property type="nucleotide sequence ID" value="NZ_JANRMI010000001.1"/>
</dbReference>
<dbReference type="Pfam" id="PF12823">
    <property type="entry name" value="DUF3817"/>
    <property type="match status" value="1"/>
</dbReference>
<organism evidence="8 9">
    <name type="scientific">Bdellovibrio svalbardensis</name>
    <dbReference type="NCBI Taxonomy" id="2972972"/>
    <lineage>
        <taxon>Bacteria</taxon>
        <taxon>Pseudomonadati</taxon>
        <taxon>Bdellovibrionota</taxon>
        <taxon>Bdellovibrionia</taxon>
        <taxon>Bdellovibrionales</taxon>
        <taxon>Pseudobdellovibrionaceae</taxon>
        <taxon>Bdellovibrio</taxon>
    </lineage>
</organism>
<gene>
    <name evidence="8" type="ORF">NWE73_02280</name>
</gene>
<comment type="caution">
    <text evidence="8">The sequence shown here is derived from an EMBL/GenBank/DDBJ whole genome shotgun (WGS) entry which is preliminary data.</text>
</comment>
<feature type="transmembrane region" description="Helical" evidence="6">
    <location>
        <begin position="66"/>
        <end position="84"/>
    </location>
</feature>
<evidence type="ECO:0000259" key="7">
    <source>
        <dbReference type="Pfam" id="PF12823"/>
    </source>
</evidence>
<keyword evidence="5 6" id="KW-0472">Membrane</keyword>
<name>A0ABT6DEA3_9BACT</name>
<keyword evidence="2" id="KW-1003">Cell membrane</keyword>
<accession>A0ABT6DEA3</accession>
<keyword evidence="3 6" id="KW-0812">Transmembrane</keyword>
<dbReference type="Proteomes" id="UP001152321">
    <property type="component" value="Unassembled WGS sequence"/>
</dbReference>
<proteinExistence type="predicted"/>
<feature type="transmembrane region" description="Helical" evidence="6">
    <location>
        <begin position="38"/>
        <end position="59"/>
    </location>
</feature>
<dbReference type="NCBIfam" id="TIGR03954">
    <property type="entry name" value="integ_memb_HG"/>
    <property type="match status" value="1"/>
</dbReference>
<evidence type="ECO:0000313" key="9">
    <source>
        <dbReference type="Proteomes" id="UP001152321"/>
    </source>
</evidence>
<feature type="transmembrane region" description="Helical" evidence="6">
    <location>
        <begin position="7"/>
        <end position="26"/>
    </location>
</feature>
<feature type="domain" description="DUF3817" evidence="7">
    <location>
        <begin position="3"/>
        <end position="88"/>
    </location>
</feature>
<evidence type="ECO:0000256" key="1">
    <source>
        <dbReference type="ARBA" id="ARBA00004651"/>
    </source>
</evidence>
<evidence type="ECO:0000256" key="6">
    <source>
        <dbReference type="SAM" id="Phobius"/>
    </source>
</evidence>
<dbReference type="PANTHER" id="PTHR40077">
    <property type="entry name" value="MEMBRANE PROTEIN-RELATED"/>
    <property type="match status" value="1"/>
</dbReference>
<keyword evidence="4 6" id="KW-1133">Transmembrane helix</keyword>
<comment type="subcellular location">
    <subcellularLocation>
        <location evidence="1">Cell membrane</location>
        <topology evidence="1">Multi-pass membrane protein</topology>
    </subcellularLocation>
</comment>
<protein>
    <submittedName>
        <fullName evidence="8">DUF3817 domain-containing protein</fullName>
    </submittedName>
</protein>
<evidence type="ECO:0000313" key="8">
    <source>
        <dbReference type="EMBL" id="MDG0815171.1"/>
    </source>
</evidence>
<evidence type="ECO:0000256" key="4">
    <source>
        <dbReference type="ARBA" id="ARBA00022989"/>
    </source>
</evidence>
<evidence type="ECO:0000256" key="5">
    <source>
        <dbReference type="ARBA" id="ARBA00023136"/>
    </source>
</evidence>